<feature type="compositionally biased region" description="Low complexity" evidence="1">
    <location>
        <begin position="98"/>
        <end position="115"/>
    </location>
</feature>
<dbReference type="Proteomes" id="UP001322138">
    <property type="component" value="Unassembled WGS sequence"/>
</dbReference>
<protein>
    <submittedName>
        <fullName evidence="2">Uncharacterized protein</fullName>
    </submittedName>
</protein>
<evidence type="ECO:0000313" key="3">
    <source>
        <dbReference type="Proteomes" id="UP001322138"/>
    </source>
</evidence>
<accession>A0ABR0FC33</accession>
<reference evidence="2 3" key="1">
    <citation type="journal article" date="2023" name="bioRxiv">
        <title>High-quality genome assemblies of four members of thePodospora anserinaspecies complex.</title>
        <authorList>
            <person name="Ament-Velasquez S.L."/>
            <person name="Vogan A.A."/>
            <person name="Wallerman O."/>
            <person name="Hartmann F."/>
            <person name="Gautier V."/>
            <person name="Silar P."/>
            <person name="Giraud T."/>
            <person name="Johannesson H."/>
        </authorList>
    </citation>
    <scope>NUCLEOTIDE SEQUENCE [LARGE SCALE GENOMIC DNA]</scope>
    <source>
        <strain evidence="2 3">CBS 112042</strain>
    </source>
</reference>
<gene>
    <name evidence="2" type="ORF">QC761_0072880</name>
</gene>
<evidence type="ECO:0000256" key="1">
    <source>
        <dbReference type="SAM" id="MobiDB-lite"/>
    </source>
</evidence>
<dbReference type="GeneID" id="87891997"/>
<evidence type="ECO:0000313" key="2">
    <source>
        <dbReference type="EMBL" id="KAK4641329.1"/>
    </source>
</evidence>
<name>A0ABR0FC33_9PEZI</name>
<organism evidence="2 3">
    <name type="scientific">Podospora bellae-mahoneyi</name>
    <dbReference type="NCBI Taxonomy" id="2093777"/>
    <lineage>
        <taxon>Eukaryota</taxon>
        <taxon>Fungi</taxon>
        <taxon>Dikarya</taxon>
        <taxon>Ascomycota</taxon>
        <taxon>Pezizomycotina</taxon>
        <taxon>Sordariomycetes</taxon>
        <taxon>Sordariomycetidae</taxon>
        <taxon>Sordariales</taxon>
        <taxon>Podosporaceae</taxon>
        <taxon>Podospora</taxon>
    </lineage>
</organism>
<feature type="compositionally biased region" description="Basic and acidic residues" evidence="1">
    <location>
        <begin position="1"/>
        <end position="15"/>
    </location>
</feature>
<dbReference type="EMBL" id="JAFFGZ010000007">
    <property type="protein sequence ID" value="KAK4641329.1"/>
    <property type="molecule type" value="Genomic_DNA"/>
</dbReference>
<keyword evidence="3" id="KW-1185">Reference proteome</keyword>
<proteinExistence type="predicted"/>
<feature type="compositionally biased region" description="Polar residues" evidence="1">
    <location>
        <begin position="80"/>
        <end position="97"/>
    </location>
</feature>
<dbReference type="RefSeq" id="XP_062730305.1">
    <property type="nucleotide sequence ID" value="XM_062872729.1"/>
</dbReference>
<feature type="region of interest" description="Disordered" evidence="1">
    <location>
        <begin position="80"/>
        <end position="117"/>
    </location>
</feature>
<sequence>MPTPKNYRESRDHSRGGHVNSRGSNRRPQVLNAAVPSRRRVIPPIRSPRMRADLLAAAQEVQASAAEKVVMEAPVTETTAVQVQTDPGVASSTSGQNEASGSPSVSEPSDPDPASQQVQIWTGSLSEGVRQVTMLVTKSKPGRTDVSADQLKLYQESARAFF</sequence>
<comment type="caution">
    <text evidence="2">The sequence shown here is derived from an EMBL/GenBank/DDBJ whole genome shotgun (WGS) entry which is preliminary data.</text>
</comment>
<feature type="region of interest" description="Disordered" evidence="1">
    <location>
        <begin position="1"/>
        <end position="47"/>
    </location>
</feature>